<protein>
    <submittedName>
        <fullName evidence="1">Uncharacterized protein</fullName>
    </submittedName>
</protein>
<accession>A0A3T0IP26</accession>
<sequence length="117" mass="13673">MNRERQQAVDACALKARDWDMTETERRELRKELRRLLTLEEEAVRKMEPHATKPNTAANYNKALIARDALEKALHHLARRDYGEVAATLDSIKGLSAPRRKLVFEPSRDEPEEWYSE</sequence>
<dbReference type="Proteomes" id="UP000287712">
    <property type="component" value="Segment"/>
</dbReference>
<dbReference type="RefSeq" id="YP_009818886.1">
    <property type="nucleotide sequence ID" value="NC_048144.1"/>
</dbReference>
<reference evidence="1 2" key="1">
    <citation type="submission" date="2018-12" db="EMBL/GenBank/DDBJ databases">
        <authorList>
            <person name="Lauer M.J."/>
            <person name="Adewumi O.M."/>
            <person name="Alachi P."/>
            <person name="Anderson S.J."/>
            <person name="Bakarey A.S."/>
            <person name="Beyer A.R."/>
            <person name="Biederman W.H."/>
            <person name="Bollivar D.W."/>
            <person name="Butela K.A."/>
            <person name="Byrum C.A."/>
            <person name="Caughron J.E."/>
            <person name="Coleman S.T."/>
            <person name="Collins D.P."/>
            <person name="Cresawn S.G."/>
            <person name="Dougan K.E."/>
            <person name="Duffy I."/>
            <person name="Eivazova E.R."/>
            <person name="Engstrom E.M."/>
            <person name="Fallest-Strobl P.C."/>
            <person name="Godde J.S."/>
            <person name="Gogarten J.P."/>
            <person name="Hammer B.W."/>
            <person name="Heller D.M."/>
            <person name="Lee J.S."/>
            <person name="Leonard J.E."/>
            <person name="Long J.A."/>
            <person name="Mastrapaolo M.D."/>
            <person name="Mathur V."/>
            <person name="Mesich B.L."/>
            <person name="Mitchell J.C."/>
            <person name="Moore R."/>
            <person name="Pandey S."/>
            <person name="Pollack M.J."/>
            <person name="Popolizio T.R."/>
            <person name="Porter M.L."/>
            <person name="Reid N.M."/>
            <person name="Salvitti L.R."/>
            <person name="Sayre B.L."/>
            <person name="Schrock T.A."/>
            <person name="Sconiers W.B."/>
            <person name="Sheehy R."/>
            <person name="Shows K.H."/>
            <person name="Sprangers S.A."/>
            <person name="Sprenkle A.B."/>
            <person name="Swerdlow S.J."/>
            <person name="Theoret J.R."/>
            <person name="Thompson K.M."/>
            <person name="Tibbetts T.J."/>
            <person name="Tigges M."/>
            <person name="Van A.R."/>
            <person name="Washington J.M."/>
            <person name="Windsor E.J."/>
            <person name="Wingfield D.L."/>
            <person name="Yoon E.J."/>
            <person name="Garlena R.A."/>
            <person name="Russell D.A."/>
            <person name="Pope W.H."/>
            <person name="Jacobs-Sera D."/>
            <person name="Hatfull G.F."/>
        </authorList>
    </citation>
    <scope>NUCLEOTIDE SEQUENCE [LARGE SCALE GENOMIC DNA]</scope>
</reference>
<keyword evidence="2" id="KW-1185">Reference proteome</keyword>
<proteinExistence type="predicted"/>
<organism evidence="1 2">
    <name type="scientific">Microbacterium phage Schubert</name>
    <dbReference type="NCBI Taxonomy" id="2500787"/>
    <lineage>
        <taxon>Viruses</taxon>
        <taxon>Duplodnaviria</taxon>
        <taxon>Heunggongvirae</taxon>
        <taxon>Uroviricota</taxon>
        <taxon>Caudoviricetes</taxon>
        <taxon>Schubertvirus</taxon>
        <taxon>Schubertvirus schubert</taxon>
    </lineage>
</organism>
<dbReference type="GeneID" id="55010234"/>
<evidence type="ECO:0000313" key="2">
    <source>
        <dbReference type="Proteomes" id="UP000287712"/>
    </source>
</evidence>
<evidence type="ECO:0000313" key="1">
    <source>
        <dbReference type="EMBL" id="AZV01761.1"/>
    </source>
</evidence>
<name>A0A3T0IP26_9CAUD</name>
<gene>
    <name evidence="1" type="primary">55</name>
    <name evidence="1" type="ORF">SEA_SCHUBERT_55</name>
</gene>
<dbReference type="EMBL" id="MK308637">
    <property type="protein sequence ID" value="AZV01761.1"/>
    <property type="molecule type" value="Genomic_DNA"/>
</dbReference>
<dbReference type="KEGG" id="vg:55010234"/>